<dbReference type="Proteomes" id="UP000183400">
    <property type="component" value="Unassembled WGS sequence"/>
</dbReference>
<evidence type="ECO:0000313" key="4">
    <source>
        <dbReference type="EMBL" id="SDX91421.1"/>
    </source>
</evidence>
<dbReference type="Gene3D" id="1.10.10.60">
    <property type="entry name" value="Homeodomain-like"/>
    <property type="match status" value="1"/>
</dbReference>
<dbReference type="GO" id="GO:0000976">
    <property type="term" value="F:transcription cis-regulatory region binding"/>
    <property type="evidence" value="ECO:0007669"/>
    <property type="project" value="TreeGrafter"/>
</dbReference>
<dbReference type="Pfam" id="PF14246">
    <property type="entry name" value="TetR_C_7"/>
    <property type="match status" value="1"/>
</dbReference>
<feature type="domain" description="HTH tetR-type" evidence="3">
    <location>
        <begin position="7"/>
        <end position="67"/>
    </location>
</feature>
<dbReference type="OrthoDB" id="7914379at2"/>
<evidence type="ECO:0000259" key="3">
    <source>
        <dbReference type="PROSITE" id="PS50977"/>
    </source>
</evidence>
<name>A0A1H3FK99_9RHOB</name>
<sequence length="204" mass="22830">MSDKKQAQRRRQIESAALELLAVKGYRKTSMLQIAKRASASNQTLYAWYGNKQALFKDIIDLNGRAVRGFLKHALNEHEDPLQVLKSLGIHLLRFTTDSKAITMNRAAITDATETSVLAEAIDSVGRNEVFALICSLMDDLAKRGTFGLDLDAEDAANSYISLLFGEVQMRQALGVMLPLTEEEIHERAVRAFELTCRLYKNPN</sequence>
<dbReference type="PANTHER" id="PTHR30055:SF226">
    <property type="entry name" value="HTH-TYPE TRANSCRIPTIONAL REGULATOR PKSA"/>
    <property type="match status" value="1"/>
</dbReference>
<dbReference type="RefSeq" id="WP_074739420.1">
    <property type="nucleotide sequence ID" value="NZ_FNNP01000016.1"/>
</dbReference>
<evidence type="ECO:0000256" key="1">
    <source>
        <dbReference type="ARBA" id="ARBA00023125"/>
    </source>
</evidence>
<dbReference type="Gene3D" id="1.10.357.10">
    <property type="entry name" value="Tetracycline Repressor, domain 2"/>
    <property type="match status" value="1"/>
</dbReference>
<dbReference type="SUPFAM" id="SSF46689">
    <property type="entry name" value="Homeodomain-like"/>
    <property type="match status" value="1"/>
</dbReference>
<proteinExistence type="predicted"/>
<organism evidence="4 5">
    <name type="scientific">Ruegeria halocynthiae</name>
    <dbReference type="NCBI Taxonomy" id="985054"/>
    <lineage>
        <taxon>Bacteria</taxon>
        <taxon>Pseudomonadati</taxon>
        <taxon>Pseudomonadota</taxon>
        <taxon>Alphaproteobacteria</taxon>
        <taxon>Rhodobacterales</taxon>
        <taxon>Roseobacteraceae</taxon>
        <taxon>Ruegeria</taxon>
    </lineage>
</organism>
<feature type="DNA-binding region" description="H-T-H motif" evidence="2">
    <location>
        <begin position="30"/>
        <end position="49"/>
    </location>
</feature>
<evidence type="ECO:0000256" key="2">
    <source>
        <dbReference type="PROSITE-ProRule" id="PRU00335"/>
    </source>
</evidence>
<dbReference type="GO" id="GO:0003700">
    <property type="term" value="F:DNA-binding transcription factor activity"/>
    <property type="evidence" value="ECO:0007669"/>
    <property type="project" value="TreeGrafter"/>
</dbReference>
<dbReference type="EMBL" id="FNNP01000016">
    <property type="protein sequence ID" value="SDX91421.1"/>
    <property type="molecule type" value="Genomic_DNA"/>
</dbReference>
<dbReference type="PROSITE" id="PS50977">
    <property type="entry name" value="HTH_TETR_2"/>
    <property type="match status" value="1"/>
</dbReference>
<dbReference type="STRING" id="985054.SAMN05444358_1161"/>
<reference evidence="5" key="1">
    <citation type="submission" date="2016-10" db="EMBL/GenBank/DDBJ databases">
        <authorList>
            <person name="Varghese N."/>
            <person name="Submissions S."/>
        </authorList>
    </citation>
    <scope>NUCLEOTIDE SEQUENCE [LARGE SCALE GENOMIC DNA]</scope>
    <source>
        <strain evidence="5">DSM 27839</strain>
    </source>
</reference>
<gene>
    <name evidence="4" type="ORF">SAMN05444358_1161</name>
</gene>
<dbReference type="AlphaFoldDB" id="A0A1H3FK99"/>
<keyword evidence="5" id="KW-1185">Reference proteome</keyword>
<dbReference type="InterPro" id="IPR050109">
    <property type="entry name" value="HTH-type_TetR-like_transc_reg"/>
</dbReference>
<dbReference type="InterPro" id="IPR039536">
    <property type="entry name" value="TetR_C_Proteobacteria"/>
</dbReference>
<accession>A0A1H3FK99</accession>
<dbReference type="Pfam" id="PF00440">
    <property type="entry name" value="TetR_N"/>
    <property type="match status" value="1"/>
</dbReference>
<dbReference type="PANTHER" id="PTHR30055">
    <property type="entry name" value="HTH-TYPE TRANSCRIPTIONAL REGULATOR RUTR"/>
    <property type="match status" value="1"/>
</dbReference>
<dbReference type="PRINTS" id="PR00455">
    <property type="entry name" value="HTHTETR"/>
</dbReference>
<evidence type="ECO:0000313" key="5">
    <source>
        <dbReference type="Proteomes" id="UP000183400"/>
    </source>
</evidence>
<dbReference type="InterPro" id="IPR001647">
    <property type="entry name" value="HTH_TetR"/>
</dbReference>
<keyword evidence="1 2" id="KW-0238">DNA-binding</keyword>
<protein>
    <submittedName>
        <fullName evidence="4">Transcriptional regulator, TetR family</fullName>
    </submittedName>
</protein>
<dbReference type="InterPro" id="IPR009057">
    <property type="entry name" value="Homeodomain-like_sf"/>
</dbReference>